<dbReference type="InterPro" id="IPR012337">
    <property type="entry name" value="RNaseH-like_sf"/>
</dbReference>
<dbReference type="InterPro" id="IPR010997">
    <property type="entry name" value="HRDC-like_sf"/>
</dbReference>
<evidence type="ECO:0000256" key="1">
    <source>
        <dbReference type="SAM" id="MobiDB-lite"/>
    </source>
</evidence>
<dbReference type="SUPFAM" id="SSF53098">
    <property type="entry name" value="Ribonuclease H-like"/>
    <property type="match status" value="1"/>
</dbReference>
<sequence>MHETGIELNEPLAGVPAPLTTADEFLRCAEALAAGTGPVALDTERASGFTYSNRAFLIQIKRTGSGLFLIDPIHEPDALDPVAKALRGVEWVLHAADQDLPCLRDAGFVCDELFDTELAGRLLGEPRVNLAAMTLEHTGYVLAKGHGAADWSKRPLPYDWLTYAALDVELLVDLRDEIEERLADAGKLEWAREEFEAERLRPDPPPRVDPWRRTTGIAGLRNRRQLGRARELWLARDELARKRDVAPGRTLPDAAIVNAATVNPVTEAELTALPVFGGPRMRRTARRWLAAIERANALPDTRLPSLHGPRPAVPAGNRWGRSNPEAADRLARVRAALTTIAETNNLPVENLLPPDAVRQLCWSWQPQLDGDPAATVDAVLADAGARSWQRRLTVAALAEVLTAA</sequence>
<reference evidence="4" key="1">
    <citation type="journal article" date="2019" name="Int. J. Syst. Evol. Microbiol.">
        <title>The Global Catalogue of Microorganisms (GCM) 10K type strain sequencing project: providing services to taxonomists for standard genome sequencing and annotation.</title>
        <authorList>
            <consortium name="The Broad Institute Genomics Platform"/>
            <consortium name="The Broad Institute Genome Sequencing Center for Infectious Disease"/>
            <person name="Wu L."/>
            <person name="Ma J."/>
        </authorList>
    </citation>
    <scope>NUCLEOTIDE SEQUENCE [LARGE SCALE GENOMIC DNA]</scope>
    <source>
        <strain evidence="4">JCM 17688</strain>
    </source>
</reference>
<feature type="domain" description="HRDC" evidence="2">
    <location>
        <begin position="222"/>
        <end position="302"/>
    </location>
</feature>
<dbReference type="PANTHER" id="PTHR47649:SF1">
    <property type="entry name" value="RIBONUCLEASE D"/>
    <property type="match status" value="1"/>
</dbReference>
<dbReference type="Pfam" id="PF01612">
    <property type="entry name" value="DNA_pol_A_exo1"/>
    <property type="match status" value="1"/>
</dbReference>
<dbReference type="EMBL" id="BAABFR010000026">
    <property type="protein sequence ID" value="GAA4391451.1"/>
    <property type="molecule type" value="Genomic_DNA"/>
</dbReference>
<dbReference type="InterPro" id="IPR051086">
    <property type="entry name" value="RNase_D-like"/>
</dbReference>
<dbReference type="CDD" id="cd06142">
    <property type="entry name" value="RNaseD_exo"/>
    <property type="match status" value="1"/>
</dbReference>
<dbReference type="RefSeq" id="WP_344994676.1">
    <property type="nucleotide sequence ID" value="NZ_BAABFR010000026.1"/>
</dbReference>
<name>A0ABP8JIS5_9ACTN</name>
<comment type="caution">
    <text evidence="3">The sequence shown here is derived from an EMBL/GenBank/DDBJ whole genome shotgun (WGS) entry which is preliminary data.</text>
</comment>
<dbReference type="SUPFAM" id="SSF47819">
    <property type="entry name" value="HRDC-like"/>
    <property type="match status" value="1"/>
</dbReference>
<dbReference type="InterPro" id="IPR041605">
    <property type="entry name" value="Exo_C"/>
</dbReference>
<evidence type="ECO:0000313" key="3">
    <source>
        <dbReference type="EMBL" id="GAA4391451.1"/>
    </source>
</evidence>
<dbReference type="InterPro" id="IPR044876">
    <property type="entry name" value="HRDC_dom_sf"/>
</dbReference>
<dbReference type="InterPro" id="IPR002121">
    <property type="entry name" value="HRDC_dom"/>
</dbReference>
<dbReference type="Pfam" id="PF18305">
    <property type="entry name" value="DNA_pol_A_exoN"/>
    <property type="match status" value="1"/>
</dbReference>
<dbReference type="InterPro" id="IPR002562">
    <property type="entry name" value="3'-5'_exonuclease_dom"/>
</dbReference>
<organism evidence="3 4">
    <name type="scientific">Tsukamurella soli</name>
    <dbReference type="NCBI Taxonomy" id="644556"/>
    <lineage>
        <taxon>Bacteria</taxon>
        <taxon>Bacillati</taxon>
        <taxon>Actinomycetota</taxon>
        <taxon>Actinomycetes</taxon>
        <taxon>Mycobacteriales</taxon>
        <taxon>Tsukamurellaceae</taxon>
        <taxon>Tsukamurella</taxon>
    </lineage>
</organism>
<keyword evidence="4" id="KW-1185">Reference proteome</keyword>
<dbReference type="PROSITE" id="PS50967">
    <property type="entry name" value="HRDC"/>
    <property type="match status" value="1"/>
</dbReference>
<proteinExistence type="predicted"/>
<protein>
    <submittedName>
        <fullName evidence="3">Ribonuclease D</fullName>
    </submittedName>
</protein>
<accession>A0ABP8JIS5</accession>
<gene>
    <name evidence="3" type="ORF">GCM10023147_20350</name>
</gene>
<dbReference type="PANTHER" id="PTHR47649">
    <property type="entry name" value="RIBONUCLEASE D"/>
    <property type="match status" value="1"/>
</dbReference>
<dbReference type="Gene3D" id="1.10.150.80">
    <property type="entry name" value="HRDC domain"/>
    <property type="match status" value="2"/>
</dbReference>
<dbReference type="SMART" id="SM00341">
    <property type="entry name" value="HRDC"/>
    <property type="match status" value="1"/>
</dbReference>
<evidence type="ECO:0000259" key="2">
    <source>
        <dbReference type="PROSITE" id="PS50967"/>
    </source>
</evidence>
<dbReference type="Gene3D" id="3.30.420.10">
    <property type="entry name" value="Ribonuclease H-like superfamily/Ribonuclease H"/>
    <property type="match status" value="1"/>
</dbReference>
<dbReference type="InterPro" id="IPR036397">
    <property type="entry name" value="RNaseH_sf"/>
</dbReference>
<feature type="region of interest" description="Disordered" evidence="1">
    <location>
        <begin position="301"/>
        <end position="323"/>
    </location>
</feature>
<dbReference type="SMART" id="SM00474">
    <property type="entry name" value="35EXOc"/>
    <property type="match status" value="1"/>
</dbReference>
<dbReference type="Proteomes" id="UP001500635">
    <property type="component" value="Unassembled WGS sequence"/>
</dbReference>
<dbReference type="Pfam" id="PF00570">
    <property type="entry name" value="HRDC"/>
    <property type="match status" value="1"/>
</dbReference>
<evidence type="ECO:0000313" key="4">
    <source>
        <dbReference type="Proteomes" id="UP001500635"/>
    </source>
</evidence>